<reference evidence="2 3" key="1">
    <citation type="submission" date="2024-01" db="EMBL/GenBank/DDBJ databases">
        <title>A telomere-to-telomere, gap-free genome of sweet tea (Lithocarpus litseifolius).</title>
        <authorList>
            <person name="Zhou J."/>
        </authorList>
    </citation>
    <scope>NUCLEOTIDE SEQUENCE [LARGE SCALE GENOMIC DNA]</scope>
    <source>
        <strain evidence="2">Zhou-2022a</strain>
        <tissue evidence="2">Leaf</tissue>
    </source>
</reference>
<dbReference type="EMBL" id="JAZDWU010000010">
    <property type="protein sequence ID" value="KAK9988157.1"/>
    <property type="molecule type" value="Genomic_DNA"/>
</dbReference>
<gene>
    <name evidence="2" type="ORF">SO802_028396</name>
</gene>
<dbReference type="Proteomes" id="UP001459277">
    <property type="component" value="Unassembled WGS sequence"/>
</dbReference>
<name>A0AAW2BSM8_9ROSI</name>
<organism evidence="2 3">
    <name type="scientific">Lithocarpus litseifolius</name>
    <dbReference type="NCBI Taxonomy" id="425828"/>
    <lineage>
        <taxon>Eukaryota</taxon>
        <taxon>Viridiplantae</taxon>
        <taxon>Streptophyta</taxon>
        <taxon>Embryophyta</taxon>
        <taxon>Tracheophyta</taxon>
        <taxon>Spermatophyta</taxon>
        <taxon>Magnoliopsida</taxon>
        <taxon>eudicotyledons</taxon>
        <taxon>Gunneridae</taxon>
        <taxon>Pentapetalae</taxon>
        <taxon>rosids</taxon>
        <taxon>fabids</taxon>
        <taxon>Fagales</taxon>
        <taxon>Fagaceae</taxon>
        <taxon>Lithocarpus</taxon>
    </lineage>
</organism>
<proteinExistence type="predicted"/>
<dbReference type="AlphaFoldDB" id="A0AAW2BSM8"/>
<keyword evidence="3" id="KW-1185">Reference proteome</keyword>
<evidence type="ECO:0000313" key="2">
    <source>
        <dbReference type="EMBL" id="KAK9988157.1"/>
    </source>
</evidence>
<accession>A0AAW2BSM8</accession>
<protein>
    <submittedName>
        <fullName evidence="2">Uncharacterized protein</fullName>
    </submittedName>
</protein>
<evidence type="ECO:0000313" key="3">
    <source>
        <dbReference type="Proteomes" id="UP001459277"/>
    </source>
</evidence>
<feature type="compositionally biased region" description="Polar residues" evidence="1">
    <location>
        <begin position="1"/>
        <end position="28"/>
    </location>
</feature>
<sequence>MEVNHASQTTFSTIRGVSHSTTKGSLFETTDPDPDPDQDPMVVEVDENEITDRDGSGSDPKRSRKDDECCVEIEVEEANSALRNNENDESSTAAKISDSQMWWISVAMADQETRDGHAHWIRVWILMGIDNRVSMGKLFEQGMGIPNLYPTHGHP</sequence>
<feature type="compositionally biased region" description="Basic and acidic residues" evidence="1">
    <location>
        <begin position="50"/>
        <end position="68"/>
    </location>
</feature>
<feature type="compositionally biased region" description="Acidic residues" evidence="1">
    <location>
        <begin position="30"/>
        <end position="49"/>
    </location>
</feature>
<feature type="region of interest" description="Disordered" evidence="1">
    <location>
        <begin position="1"/>
        <end position="68"/>
    </location>
</feature>
<comment type="caution">
    <text evidence="2">The sequence shown here is derived from an EMBL/GenBank/DDBJ whole genome shotgun (WGS) entry which is preliminary data.</text>
</comment>
<evidence type="ECO:0000256" key="1">
    <source>
        <dbReference type="SAM" id="MobiDB-lite"/>
    </source>
</evidence>